<dbReference type="InterPro" id="IPR001431">
    <property type="entry name" value="Pept_M16_Zn_BS"/>
</dbReference>
<evidence type="ECO:0000259" key="11">
    <source>
        <dbReference type="Pfam" id="PF05193"/>
    </source>
</evidence>
<evidence type="ECO:0000256" key="2">
    <source>
        <dbReference type="ARBA" id="ARBA00007261"/>
    </source>
</evidence>
<dbReference type="InterPro" id="IPR050626">
    <property type="entry name" value="Peptidase_M16"/>
</dbReference>
<dbReference type="AlphaFoldDB" id="A0A0M0JBL1"/>
<dbReference type="InterPro" id="IPR011765">
    <property type="entry name" value="Pept_M16_N"/>
</dbReference>
<comment type="caution">
    <text evidence="14">The sequence shown here is derived from an EMBL/GenBank/DDBJ whole genome shotgun (WGS) entry which is preliminary data.</text>
</comment>
<evidence type="ECO:0000256" key="7">
    <source>
        <dbReference type="ARBA" id="ARBA00023049"/>
    </source>
</evidence>
<keyword evidence="5" id="KW-0378">Hydrolase</keyword>
<dbReference type="FunFam" id="3.30.830.10:FF:000012">
    <property type="entry name" value="Protease 3"/>
    <property type="match status" value="1"/>
</dbReference>
<dbReference type="OrthoDB" id="952271at2759"/>
<dbReference type="SUPFAM" id="SSF63411">
    <property type="entry name" value="LuxS/MPP-like metallohydrolase"/>
    <property type="match status" value="4"/>
</dbReference>
<evidence type="ECO:0000256" key="1">
    <source>
        <dbReference type="ARBA" id="ARBA00001947"/>
    </source>
</evidence>
<dbReference type="InterPro" id="IPR032632">
    <property type="entry name" value="Peptidase_M16_M"/>
</dbReference>
<dbReference type="InterPro" id="IPR054734">
    <property type="entry name" value="PqqF-like_C_4"/>
</dbReference>
<accession>A0A0M0JBL1</accession>
<comment type="cofactor">
    <cofactor evidence="1">
        <name>Zn(2+)</name>
        <dbReference type="ChEBI" id="CHEBI:29105"/>
    </cofactor>
</comment>
<keyword evidence="7" id="KW-0482">Metalloprotease</keyword>
<evidence type="ECO:0000313" key="14">
    <source>
        <dbReference type="EMBL" id="KOO23767.1"/>
    </source>
</evidence>
<evidence type="ECO:0000256" key="8">
    <source>
        <dbReference type="RuleBase" id="RU004447"/>
    </source>
</evidence>
<feature type="domain" description="Coenzyme PQQ synthesis protein F-like C-terminal lobe" evidence="13">
    <location>
        <begin position="842"/>
        <end position="941"/>
    </location>
</feature>
<evidence type="ECO:0000256" key="6">
    <source>
        <dbReference type="ARBA" id="ARBA00022833"/>
    </source>
</evidence>
<keyword evidence="6" id="KW-0862">Zinc</keyword>
<dbReference type="GO" id="GO:0004222">
    <property type="term" value="F:metalloendopeptidase activity"/>
    <property type="evidence" value="ECO:0007669"/>
    <property type="project" value="InterPro"/>
</dbReference>
<reference evidence="15" key="1">
    <citation type="journal article" date="2015" name="PLoS Genet.">
        <title>Genome Sequence and Transcriptome Analyses of Chrysochromulina tobin: Metabolic Tools for Enhanced Algal Fitness in the Prominent Order Prymnesiales (Haptophyceae).</title>
        <authorList>
            <person name="Hovde B.T."/>
            <person name="Deodato C.R."/>
            <person name="Hunsperger H.M."/>
            <person name="Ryken S.A."/>
            <person name="Yost W."/>
            <person name="Jha R.K."/>
            <person name="Patterson J."/>
            <person name="Monnat R.J. Jr."/>
            <person name="Barlow S.B."/>
            <person name="Starkenburg S.R."/>
            <person name="Cattolico R.A."/>
        </authorList>
    </citation>
    <scope>NUCLEOTIDE SEQUENCE</scope>
    <source>
        <strain evidence="15">CCMP291</strain>
    </source>
</reference>
<dbReference type="GO" id="GO:0046872">
    <property type="term" value="F:metal ion binding"/>
    <property type="evidence" value="ECO:0007669"/>
    <property type="project" value="UniProtKB-KW"/>
</dbReference>
<evidence type="ECO:0000259" key="12">
    <source>
        <dbReference type="Pfam" id="PF16187"/>
    </source>
</evidence>
<dbReference type="Pfam" id="PF22456">
    <property type="entry name" value="PqqF-like_C_4"/>
    <property type="match status" value="1"/>
</dbReference>
<dbReference type="GO" id="GO:0005739">
    <property type="term" value="C:mitochondrion"/>
    <property type="evidence" value="ECO:0007669"/>
    <property type="project" value="TreeGrafter"/>
</dbReference>
<keyword evidence="4" id="KW-0479">Metal-binding</keyword>
<keyword evidence="3" id="KW-0645">Protease</keyword>
<evidence type="ECO:0000259" key="10">
    <source>
        <dbReference type="Pfam" id="PF00675"/>
    </source>
</evidence>
<name>A0A0M0JBL1_9EUKA</name>
<dbReference type="GO" id="GO:0005829">
    <property type="term" value="C:cytosol"/>
    <property type="evidence" value="ECO:0007669"/>
    <property type="project" value="TreeGrafter"/>
</dbReference>
<comment type="similarity">
    <text evidence="2 8">Belongs to the peptidase M16 family.</text>
</comment>
<feature type="domain" description="Peptidase M16 C-terminal" evidence="11">
    <location>
        <begin position="253"/>
        <end position="442"/>
    </location>
</feature>
<proteinExistence type="inferred from homology"/>
<dbReference type="InterPro" id="IPR007863">
    <property type="entry name" value="Peptidase_M16_C"/>
</dbReference>
<dbReference type="PANTHER" id="PTHR43690:SF18">
    <property type="entry name" value="INSULIN-DEGRADING ENZYME-RELATED"/>
    <property type="match status" value="1"/>
</dbReference>
<dbReference type="Proteomes" id="UP000037460">
    <property type="component" value="Unassembled WGS sequence"/>
</dbReference>
<dbReference type="Pfam" id="PF16187">
    <property type="entry name" value="Peptidase_M16_M"/>
    <property type="match status" value="1"/>
</dbReference>
<feature type="region of interest" description="Disordered" evidence="9">
    <location>
        <begin position="1"/>
        <end position="20"/>
    </location>
</feature>
<dbReference type="PROSITE" id="PS00143">
    <property type="entry name" value="INSULINASE"/>
    <property type="match status" value="1"/>
</dbReference>
<evidence type="ECO:0000256" key="3">
    <source>
        <dbReference type="ARBA" id="ARBA00022670"/>
    </source>
</evidence>
<evidence type="ECO:0000256" key="5">
    <source>
        <dbReference type="ARBA" id="ARBA00022801"/>
    </source>
</evidence>
<dbReference type="GO" id="GO:0051603">
    <property type="term" value="P:proteolysis involved in protein catabolic process"/>
    <property type="evidence" value="ECO:0007669"/>
    <property type="project" value="TreeGrafter"/>
</dbReference>
<evidence type="ECO:0000259" key="13">
    <source>
        <dbReference type="Pfam" id="PF22456"/>
    </source>
</evidence>
<dbReference type="InterPro" id="IPR011249">
    <property type="entry name" value="Metalloenz_LuxS/M16"/>
</dbReference>
<dbReference type="Gene3D" id="3.30.830.10">
    <property type="entry name" value="Metalloenzyme, LuxS/M16 peptidase-like"/>
    <property type="match status" value="4"/>
</dbReference>
<evidence type="ECO:0000313" key="15">
    <source>
        <dbReference type="Proteomes" id="UP000037460"/>
    </source>
</evidence>
<evidence type="ECO:0000256" key="9">
    <source>
        <dbReference type="SAM" id="MobiDB-lite"/>
    </source>
</evidence>
<dbReference type="EMBL" id="JWZX01003158">
    <property type="protein sequence ID" value="KOO23767.1"/>
    <property type="molecule type" value="Genomic_DNA"/>
</dbReference>
<organism evidence="14 15">
    <name type="scientific">Chrysochromulina tobinii</name>
    <dbReference type="NCBI Taxonomy" id="1460289"/>
    <lineage>
        <taxon>Eukaryota</taxon>
        <taxon>Haptista</taxon>
        <taxon>Haptophyta</taxon>
        <taxon>Prymnesiophyceae</taxon>
        <taxon>Prymnesiales</taxon>
        <taxon>Chrysochromulinaceae</taxon>
        <taxon>Chrysochromulina</taxon>
    </lineage>
</organism>
<protein>
    <submittedName>
        <fullName evidence="14">Insulin-degrading enzyme</fullName>
    </submittedName>
</protein>
<feature type="domain" description="Peptidase M16 N-terminal" evidence="10">
    <location>
        <begin position="95"/>
        <end position="230"/>
    </location>
</feature>
<dbReference type="Pfam" id="PF00675">
    <property type="entry name" value="Peptidase_M16"/>
    <property type="match status" value="1"/>
</dbReference>
<dbReference type="GO" id="GO:0043171">
    <property type="term" value="P:peptide catabolic process"/>
    <property type="evidence" value="ECO:0007669"/>
    <property type="project" value="TreeGrafter"/>
</dbReference>
<evidence type="ECO:0000256" key="4">
    <source>
        <dbReference type="ARBA" id="ARBA00022723"/>
    </source>
</evidence>
<dbReference type="Pfam" id="PF05193">
    <property type="entry name" value="Peptidase_M16_C"/>
    <property type="match status" value="1"/>
</dbReference>
<dbReference type="PANTHER" id="PTHR43690">
    <property type="entry name" value="NARDILYSIN"/>
    <property type="match status" value="1"/>
</dbReference>
<gene>
    <name evidence="14" type="ORF">Ctob_000854</name>
</gene>
<keyword evidence="15" id="KW-1185">Reference proteome</keyword>
<sequence length="1026" mass="111720">MRVRTQRLLPPVGWRAASSTTASGSSAAASNAVTRRAIITAILGLTATIPAAPTVLRAGGAVAAAGPPGTLVYSVAKAALDRRSFRGLVLANGLRVLLASDPDAAKGAASMDVLVGSMSDPPSLPGLAHFCEHMLFLGTKAFPEEGGFEQYIANYGGSNNAYTASEDTNYFFDVQGSGLPGALERFAGFFTAPLFTPAATGREVSAIESEHSKNLQSDFWRYEELFKLRADPNHPYSKFSTGNRRTLHDGDDATRDALLSFHRRFYQADQMSLALVGPQPLDELQSLALRHFAAVPAARPALPGASSAYDGLPLPFNPAREPPRATLMVPVKEMRELKVAWCLPVTNLNEWLDAKPEGVWSLLVRNRGPGGLLPLLKRKGLANGLDANVEEFSRAFVILSVSIDLTPLGLTKWRDVSGLLFAYLRTLSEAGVPPYVVEEYRTMARTGFEYAEPSRPSDFATDISGSLPFFEPDRWISGPNLVGSGTEVGAAFMLDWTRQPRNALITLVAKQLEVPASLTEPIYGTKYATLPLTREVEAWEATISPAELRPPLPNPFIPTDFALKCGGARAACIQPARPEVAPTVLANRPGLTLHFLQDATFKRPRAFAFFLFRSPLLYASAEASITAQLFQSTLGDTLQESTYQAGLAGLGAGVGAEYNGLFLTASGYSSRLPELLQYVAAQVKTAALEPSVFERTREALQQELANFEKRQPVGLCSYYRQLALETPRYPIEQLQAAVSKASIDDVRRFQGALLPESLLECFFAGNLDAADAEAITAKVTAALPASSALAPERIPRRRVRIVPVGRTLRQYVAPNAAEANSATEVFCQVGKEDGDNWLCLAVLSQLIEQPLYGELRTKQQLGYIVQSSVSESEGVRSLVFSVQSAIQPPPEVERRIDAFLQSFRPTLAQLPESELKTVREALASQVTDVDQRLGQQASRLWTEIVTRRYDYGRPWRSAKRLRGVTREQLLHFFDAHVAPGAPEGRRLVTHVYAKASAPDAPLVVDGVDDEFYLPQPDRFGERVTGV</sequence>
<feature type="domain" description="Peptidase M16 middle/third" evidence="12">
    <location>
        <begin position="448"/>
        <end position="735"/>
    </location>
</feature>